<dbReference type="InterPro" id="IPR011009">
    <property type="entry name" value="Kinase-like_dom_sf"/>
</dbReference>
<keyword evidence="3" id="KW-1185">Reference proteome</keyword>
<accession>A0A5D2KKU5</accession>
<dbReference type="GO" id="GO:0005524">
    <property type="term" value="F:ATP binding"/>
    <property type="evidence" value="ECO:0007669"/>
    <property type="project" value="InterPro"/>
</dbReference>
<dbReference type="GO" id="GO:0004672">
    <property type="term" value="F:protein kinase activity"/>
    <property type="evidence" value="ECO:0007669"/>
    <property type="project" value="InterPro"/>
</dbReference>
<dbReference type="FunFam" id="1.10.510.10:FF:001722">
    <property type="entry name" value="G-type lectin S-receptor-like serine/threonine-protein kinase B120"/>
    <property type="match status" value="1"/>
</dbReference>
<evidence type="ECO:0000313" key="3">
    <source>
        <dbReference type="Proteomes" id="UP000322667"/>
    </source>
</evidence>
<dbReference type="Gene3D" id="1.10.510.10">
    <property type="entry name" value="Transferase(Phosphotransferase) domain 1"/>
    <property type="match status" value="1"/>
</dbReference>
<dbReference type="PANTHER" id="PTHR27006:SF586">
    <property type="entry name" value="CYSTEINE-RICH RECEPTOR-LIKE PROTEIN KINASE 10"/>
    <property type="match status" value="1"/>
</dbReference>
<dbReference type="PROSITE" id="PS50011">
    <property type="entry name" value="PROTEIN_KINASE_DOM"/>
    <property type="match status" value="1"/>
</dbReference>
<dbReference type="SUPFAM" id="SSF56112">
    <property type="entry name" value="Protein kinase-like (PK-like)"/>
    <property type="match status" value="1"/>
</dbReference>
<sequence>KHEPQDIRFWVGQDIYKTNEAGSNTKQIVGTYGYMSPEYAMEGIFSEKSDVYSFGVMVLRVVSGQKNSSHFEFDRALNLVGYAWELWKHGGALELMDPALSDSCFKQYQVLRCITLSLLCVEDNPLDRPTMSDVISVLNGEMQLALPKQPAFSTGIRIVETNIESKDVEIYSLNGLTMSTMDGR</sequence>
<dbReference type="InterPro" id="IPR000719">
    <property type="entry name" value="Prot_kinase_dom"/>
</dbReference>
<organism evidence="2 3">
    <name type="scientific">Gossypium tomentosum</name>
    <name type="common">Hawaiian cotton</name>
    <name type="synonym">Gossypium sandvicense</name>
    <dbReference type="NCBI Taxonomy" id="34277"/>
    <lineage>
        <taxon>Eukaryota</taxon>
        <taxon>Viridiplantae</taxon>
        <taxon>Streptophyta</taxon>
        <taxon>Embryophyta</taxon>
        <taxon>Tracheophyta</taxon>
        <taxon>Spermatophyta</taxon>
        <taxon>Magnoliopsida</taxon>
        <taxon>eudicotyledons</taxon>
        <taxon>Gunneridae</taxon>
        <taxon>Pentapetalae</taxon>
        <taxon>rosids</taxon>
        <taxon>malvids</taxon>
        <taxon>Malvales</taxon>
        <taxon>Malvaceae</taxon>
        <taxon>Malvoideae</taxon>
        <taxon>Gossypium</taxon>
    </lineage>
</organism>
<feature type="non-terminal residue" evidence="2">
    <location>
        <position position="1"/>
    </location>
</feature>
<gene>
    <name evidence="2" type="ORF">ES332_D06G210700v1</name>
</gene>
<feature type="domain" description="Protein kinase" evidence="1">
    <location>
        <begin position="1"/>
        <end position="152"/>
    </location>
</feature>
<dbReference type="InterPro" id="IPR001245">
    <property type="entry name" value="Ser-Thr/Tyr_kinase_cat_dom"/>
</dbReference>
<dbReference type="Proteomes" id="UP000322667">
    <property type="component" value="Chromosome D06"/>
</dbReference>
<evidence type="ECO:0000313" key="2">
    <source>
        <dbReference type="EMBL" id="TYH67768.1"/>
    </source>
</evidence>
<dbReference type="Pfam" id="PF07714">
    <property type="entry name" value="PK_Tyr_Ser-Thr"/>
    <property type="match status" value="1"/>
</dbReference>
<reference evidence="2 3" key="1">
    <citation type="submission" date="2019-07" db="EMBL/GenBank/DDBJ databases">
        <title>WGS assembly of Gossypium tomentosum.</title>
        <authorList>
            <person name="Chen Z.J."/>
            <person name="Sreedasyam A."/>
            <person name="Ando A."/>
            <person name="Song Q."/>
            <person name="De L."/>
            <person name="Hulse-Kemp A."/>
            <person name="Ding M."/>
            <person name="Ye W."/>
            <person name="Kirkbride R."/>
            <person name="Jenkins J."/>
            <person name="Plott C."/>
            <person name="Lovell J."/>
            <person name="Lin Y.-M."/>
            <person name="Vaughn R."/>
            <person name="Liu B."/>
            <person name="Li W."/>
            <person name="Simpson S."/>
            <person name="Scheffler B."/>
            <person name="Saski C."/>
            <person name="Grover C."/>
            <person name="Hu G."/>
            <person name="Conover J."/>
            <person name="Carlson J."/>
            <person name="Shu S."/>
            <person name="Boston L."/>
            <person name="Williams M."/>
            <person name="Peterson D."/>
            <person name="Mcgee K."/>
            <person name="Jones D."/>
            <person name="Wendel J."/>
            <person name="Stelly D."/>
            <person name="Grimwood J."/>
            <person name="Schmutz J."/>
        </authorList>
    </citation>
    <scope>NUCLEOTIDE SEQUENCE [LARGE SCALE GENOMIC DNA]</scope>
    <source>
        <strain evidence="2">7179.01</strain>
    </source>
</reference>
<dbReference type="AlphaFoldDB" id="A0A5D2KKU5"/>
<dbReference type="PANTHER" id="PTHR27006">
    <property type="entry name" value="PROMASTIGOTE SURFACE ANTIGEN PROTEIN PSA"/>
    <property type="match status" value="1"/>
</dbReference>
<proteinExistence type="predicted"/>
<evidence type="ECO:0000259" key="1">
    <source>
        <dbReference type="PROSITE" id="PS50011"/>
    </source>
</evidence>
<protein>
    <recommendedName>
        <fullName evidence="1">Protein kinase domain-containing protein</fullName>
    </recommendedName>
</protein>
<dbReference type="EMBL" id="CM017628">
    <property type="protein sequence ID" value="TYH67768.1"/>
    <property type="molecule type" value="Genomic_DNA"/>
</dbReference>
<name>A0A5D2KKU5_GOSTO</name>